<dbReference type="RefSeq" id="WP_138697877.1">
    <property type="nucleotide sequence ID" value="NZ_JBHSAZ010000012.1"/>
</dbReference>
<dbReference type="SUPFAM" id="SSF54427">
    <property type="entry name" value="NTF2-like"/>
    <property type="match status" value="1"/>
</dbReference>
<reference evidence="2 3" key="1">
    <citation type="submission" date="2019-05" db="EMBL/GenBank/DDBJ databases">
        <title>Draft genome sequence of Nonomuraea zeae DSM 100528.</title>
        <authorList>
            <person name="Saricaoglu S."/>
            <person name="Isik K."/>
        </authorList>
    </citation>
    <scope>NUCLEOTIDE SEQUENCE [LARGE SCALE GENOMIC DNA]</scope>
    <source>
        <strain evidence="2 3">DSM 100528</strain>
    </source>
</reference>
<evidence type="ECO:0000313" key="2">
    <source>
        <dbReference type="EMBL" id="TMR16526.1"/>
    </source>
</evidence>
<evidence type="ECO:0000259" key="1">
    <source>
        <dbReference type="Pfam" id="PF12680"/>
    </source>
</evidence>
<dbReference type="InterPro" id="IPR037401">
    <property type="entry name" value="SnoaL-like"/>
</dbReference>
<sequence>MTEISVSGRNKELALRGFTEFAAGNIGILRTLLREDFVEHSPGNPSGREAFIEFIASAPVAGSRLDLKRVIAEDDYVVMHYHMVPPEGGRGIAVVDVWRLEDGQIVEHWDVVQPVPEPEEIPNGMF</sequence>
<dbReference type="InterPro" id="IPR032710">
    <property type="entry name" value="NTF2-like_dom_sf"/>
</dbReference>
<keyword evidence="3" id="KW-1185">Reference proteome</keyword>
<feature type="domain" description="SnoaL-like" evidence="1">
    <location>
        <begin position="18"/>
        <end position="108"/>
    </location>
</feature>
<gene>
    <name evidence="2" type="ORF">ETD85_55300</name>
</gene>
<dbReference type="OrthoDB" id="129343at2"/>
<evidence type="ECO:0000313" key="3">
    <source>
        <dbReference type="Proteomes" id="UP000306628"/>
    </source>
</evidence>
<accession>A0A5S4FDF4</accession>
<dbReference type="Gene3D" id="3.10.450.50">
    <property type="match status" value="1"/>
</dbReference>
<dbReference type="Proteomes" id="UP000306628">
    <property type="component" value="Unassembled WGS sequence"/>
</dbReference>
<dbReference type="EMBL" id="VCKX01000376">
    <property type="protein sequence ID" value="TMR16526.1"/>
    <property type="molecule type" value="Genomic_DNA"/>
</dbReference>
<protein>
    <recommendedName>
        <fullName evidence="1">SnoaL-like domain-containing protein</fullName>
    </recommendedName>
</protein>
<proteinExistence type="predicted"/>
<dbReference type="AlphaFoldDB" id="A0A5S4FDF4"/>
<dbReference type="Pfam" id="PF12680">
    <property type="entry name" value="SnoaL_2"/>
    <property type="match status" value="1"/>
</dbReference>
<comment type="caution">
    <text evidence="2">The sequence shown here is derived from an EMBL/GenBank/DDBJ whole genome shotgun (WGS) entry which is preliminary data.</text>
</comment>
<organism evidence="2 3">
    <name type="scientific">Nonomuraea zeae</name>
    <dbReference type="NCBI Taxonomy" id="1642303"/>
    <lineage>
        <taxon>Bacteria</taxon>
        <taxon>Bacillati</taxon>
        <taxon>Actinomycetota</taxon>
        <taxon>Actinomycetes</taxon>
        <taxon>Streptosporangiales</taxon>
        <taxon>Streptosporangiaceae</taxon>
        <taxon>Nonomuraea</taxon>
    </lineage>
</organism>
<name>A0A5S4FDF4_9ACTN</name>